<dbReference type="InterPro" id="IPR013762">
    <property type="entry name" value="Integrase-like_cat_sf"/>
</dbReference>
<proteinExistence type="inferred from homology"/>
<keyword evidence="7" id="KW-1185">Reference proteome</keyword>
<dbReference type="GO" id="GO:0003677">
    <property type="term" value="F:DNA binding"/>
    <property type="evidence" value="ECO:0007669"/>
    <property type="project" value="UniProtKB-KW"/>
</dbReference>
<comment type="caution">
    <text evidence="6">The sequence shown here is derived from an EMBL/GenBank/DDBJ whole genome shotgun (WGS) entry which is preliminary data.</text>
</comment>
<dbReference type="SUPFAM" id="SSF56349">
    <property type="entry name" value="DNA breaking-rejoining enzymes"/>
    <property type="match status" value="1"/>
</dbReference>
<comment type="similarity">
    <text evidence="1">Belongs to the 'phage' integrase family.</text>
</comment>
<keyword evidence="2" id="KW-0229">DNA integration</keyword>
<dbReference type="Pfam" id="PF00589">
    <property type="entry name" value="Phage_integrase"/>
    <property type="match status" value="1"/>
</dbReference>
<evidence type="ECO:0000256" key="1">
    <source>
        <dbReference type="ARBA" id="ARBA00008857"/>
    </source>
</evidence>
<dbReference type="PATRIC" id="fig|1329909.3.peg.3934"/>
<evidence type="ECO:0000313" key="6">
    <source>
        <dbReference type="EMBL" id="EQA98626.1"/>
    </source>
</evidence>
<dbReference type="Gene3D" id="1.10.443.10">
    <property type="entry name" value="Intergrase catalytic core"/>
    <property type="match status" value="1"/>
</dbReference>
<dbReference type="InterPro" id="IPR002104">
    <property type="entry name" value="Integrase_catalytic"/>
</dbReference>
<sequence length="310" mass="34774">MAGRTVMLNMHIARYVSLYRSLGRKFSEQERLLRQYAAFAGRFGDRHTRVQRIYDWCHTASSQNVARHRYDAARNFSLFANAEDPDHEVPPVGVFGRGKRPRPTPIIIEPDQVRAIMTAALDVSPQGTISPYTYHYLFGLLATTGLRISEALALQCDDLVEDGLVVRNGKFGKQRLITLQPSTRKALEAYIAIRAKHPAKCNDLFVTIRGRAPHKVRAHVVFVRLARLLGYRGATGTAGMRLHDLRHTFAVRSLESCPRDREAIAHHMAGLSVYLGHASIANTYWYLEATPVLLRDIAAASEQLFQGEAA</sequence>
<dbReference type="PANTHER" id="PTHR30349">
    <property type="entry name" value="PHAGE INTEGRASE-RELATED"/>
    <property type="match status" value="1"/>
</dbReference>
<dbReference type="InterPro" id="IPR011010">
    <property type="entry name" value="DNA_brk_join_enz"/>
</dbReference>
<feature type="domain" description="Tyr recombinase" evidence="5">
    <location>
        <begin position="103"/>
        <end position="299"/>
    </location>
</feature>
<accession>T0GD75</accession>
<dbReference type="PROSITE" id="PS51898">
    <property type="entry name" value="TYR_RECOMBINASE"/>
    <property type="match status" value="1"/>
</dbReference>
<reference evidence="6 7" key="1">
    <citation type="journal article" date="2013" name="Genome Announc.">
        <title>Draft Genome Sequence of Sphingobium quisquiliarum Strain P25T, a Novel Hexachlorocyclohexane (HCH)-Degrading Bacterium Isolated from an HCH Dumpsite.</title>
        <authorList>
            <person name="Kumar Singh A."/>
            <person name="Sangwan N."/>
            <person name="Sharma A."/>
            <person name="Gupta V."/>
            <person name="Khurana J.P."/>
            <person name="Lal R."/>
        </authorList>
    </citation>
    <scope>NUCLEOTIDE SEQUENCE [LARGE SCALE GENOMIC DNA]</scope>
    <source>
        <strain evidence="6 7">P25</strain>
    </source>
</reference>
<dbReference type="InterPro" id="IPR050090">
    <property type="entry name" value="Tyrosine_recombinase_XerCD"/>
</dbReference>
<dbReference type="PANTHER" id="PTHR30349:SF41">
    <property type="entry name" value="INTEGRASE_RECOMBINASE PROTEIN MJ0367-RELATED"/>
    <property type="match status" value="1"/>
</dbReference>
<protein>
    <submittedName>
        <fullName evidence="6">Integrase</fullName>
    </submittedName>
</protein>
<dbReference type="GO" id="GO:0015074">
    <property type="term" value="P:DNA integration"/>
    <property type="evidence" value="ECO:0007669"/>
    <property type="project" value="UniProtKB-KW"/>
</dbReference>
<evidence type="ECO:0000256" key="2">
    <source>
        <dbReference type="ARBA" id="ARBA00022908"/>
    </source>
</evidence>
<evidence type="ECO:0000256" key="3">
    <source>
        <dbReference type="ARBA" id="ARBA00023125"/>
    </source>
</evidence>
<organism evidence="6 7">
    <name type="scientific">Sphingobium quisquiliarum P25</name>
    <dbReference type="NCBI Taxonomy" id="1329909"/>
    <lineage>
        <taxon>Bacteria</taxon>
        <taxon>Pseudomonadati</taxon>
        <taxon>Pseudomonadota</taxon>
        <taxon>Alphaproteobacteria</taxon>
        <taxon>Sphingomonadales</taxon>
        <taxon>Sphingomonadaceae</taxon>
        <taxon>Sphingobium</taxon>
    </lineage>
</organism>
<name>T0GD75_9SPHN</name>
<dbReference type="Proteomes" id="UP000015525">
    <property type="component" value="Unassembled WGS sequence"/>
</dbReference>
<gene>
    <name evidence="6" type="ORF">L288_20455</name>
</gene>
<keyword evidence="3" id="KW-0238">DNA-binding</keyword>
<evidence type="ECO:0000313" key="7">
    <source>
        <dbReference type="Proteomes" id="UP000015525"/>
    </source>
</evidence>
<keyword evidence="4" id="KW-0233">DNA recombination</keyword>
<dbReference type="AlphaFoldDB" id="T0GD75"/>
<evidence type="ECO:0000259" key="5">
    <source>
        <dbReference type="PROSITE" id="PS51898"/>
    </source>
</evidence>
<dbReference type="EMBL" id="ATHO01000171">
    <property type="protein sequence ID" value="EQA98626.1"/>
    <property type="molecule type" value="Genomic_DNA"/>
</dbReference>
<dbReference type="GO" id="GO:0006310">
    <property type="term" value="P:DNA recombination"/>
    <property type="evidence" value="ECO:0007669"/>
    <property type="project" value="UniProtKB-KW"/>
</dbReference>
<evidence type="ECO:0000256" key="4">
    <source>
        <dbReference type="ARBA" id="ARBA00023172"/>
    </source>
</evidence>